<reference evidence="2" key="1">
    <citation type="submission" date="2017-08" db="EMBL/GenBank/DDBJ databases">
        <authorList>
            <person name="Imhoff J.F."/>
            <person name="Rahn T."/>
            <person name="Kuenzel S."/>
            <person name="Neulinger S.C."/>
        </authorList>
    </citation>
    <scope>NUCLEOTIDE SEQUENCE</scope>
    <source>
        <strain evidence="2">DSM 9154</strain>
    </source>
</reference>
<reference evidence="2" key="2">
    <citation type="journal article" date="2020" name="Microorganisms">
        <title>Osmotic Adaptation and Compatible Solute Biosynthesis of Phototrophic Bacteria as Revealed from Genome Analyses.</title>
        <authorList>
            <person name="Imhoff J.F."/>
            <person name="Rahn T."/>
            <person name="Kunzel S."/>
            <person name="Keller A."/>
            <person name="Neulinger S.C."/>
        </authorList>
    </citation>
    <scope>NUCLEOTIDE SEQUENCE</scope>
    <source>
        <strain evidence="2">DSM 9154</strain>
    </source>
</reference>
<dbReference type="RefSeq" id="WP_027289876.1">
    <property type="nucleotide sequence ID" value="NZ_NRRE01000019.1"/>
</dbReference>
<accession>A0A934QGP6</accession>
<evidence type="ECO:0000313" key="2">
    <source>
        <dbReference type="EMBL" id="MBK1696676.1"/>
    </source>
</evidence>
<dbReference type="Proteomes" id="UP000778970">
    <property type="component" value="Unassembled WGS sequence"/>
</dbReference>
<proteinExistence type="predicted"/>
<evidence type="ECO:0000256" key="1">
    <source>
        <dbReference type="SAM" id="MobiDB-lite"/>
    </source>
</evidence>
<evidence type="ECO:0008006" key="4">
    <source>
        <dbReference type="Google" id="ProtNLM"/>
    </source>
</evidence>
<protein>
    <recommendedName>
        <fullName evidence="4">ParB/Sulfiredoxin domain-containing protein</fullName>
    </recommendedName>
</protein>
<dbReference type="AlphaFoldDB" id="A0A934QGP6"/>
<dbReference type="EMBL" id="NRRE01000019">
    <property type="protein sequence ID" value="MBK1696676.1"/>
    <property type="molecule type" value="Genomic_DNA"/>
</dbReference>
<keyword evidence="3" id="KW-1185">Reference proteome</keyword>
<organism evidence="2 3">
    <name type="scientific">Rhodovibrio salinarum</name>
    <dbReference type="NCBI Taxonomy" id="1087"/>
    <lineage>
        <taxon>Bacteria</taxon>
        <taxon>Pseudomonadati</taxon>
        <taxon>Pseudomonadota</taxon>
        <taxon>Alphaproteobacteria</taxon>
        <taxon>Rhodospirillales</taxon>
        <taxon>Rhodovibrionaceae</taxon>
        <taxon>Rhodovibrio</taxon>
    </lineage>
</organism>
<gene>
    <name evidence="2" type="ORF">CKO21_05405</name>
</gene>
<sequence>MKAPAPTYVALDTSTEEQDQPLRRPPTKQEVTVMASALETEGLEEPLTGFLEGEKVRIIDGRVRLRALSKLDTAGRLPLPHGTGRTCIAVRVLNPDAAYHIAARANVRIRPPTSSERIRLAQVLAADPSYKQFVETPETGRPPGPTRAIANLFSLTTEGARLIRRTAGAVPPFGVCQLMATSCDRDSSLKRIGQAVKAGTDVDTAVAAELQGNTMDSHGNRDTGAEQLTPVTAASHAPLHDADAVREFAITLRQRLSPSDRNRFVRALNGRERPGEPRSGALVSRQEVERVRRRIRHAMTDPNLDMTHGALADLAHCGEASISEIVNANGRKRRELITDVDAALDRIGRPYDPPDPDA</sequence>
<comment type="caution">
    <text evidence="2">The sequence shown here is derived from an EMBL/GenBank/DDBJ whole genome shotgun (WGS) entry which is preliminary data.</text>
</comment>
<evidence type="ECO:0000313" key="3">
    <source>
        <dbReference type="Proteomes" id="UP000778970"/>
    </source>
</evidence>
<feature type="region of interest" description="Disordered" evidence="1">
    <location>
        <begin position="1"/>
        <end position="25"/>
    </location>
</feature>
<name>A0A934QGP6_9PROT</name>